<dbReference type="CDD" id="cd01029">
    <property type="entry name" value="TOPRIM_primases"/>
    <property type="match status" value="1"/>
</dbReference>
<keyword evidence="2" id="KW-1185">Reference proteome</keyword>
<accession>A0A222YY01</accession>
<dbReference type="Proteomes" id="UP000225918">
    <property type="component" value="Segment"/>
</dbReference>
<evidence type="ECO:0000313" key="1">
    <source>
        <dbReference type="EMBL" id="ASR77161.1"/>
    </source>
</evidence>
<dbReference type="SUPFAM" id="SSF56731">
    <property type="entry name" value="DNA primase core"/>
    <property type="match status" value="1"/>
</dbReference>
<sequence>MQRLSESQRSFLRAATERYRRSMEGSPADEYLATRGLAFPSIKPEMDKFLLGYVDDPLPGHEMFRGNLAIPYLRWSQELGWAVVSIRFRCIENHDHTGHGKYMTLAGDKPRLYNTLALLKQSPVIAITEGEIDAMTAQVCGIPTVGVPGATSWKPHFREPFLGYREVFILADGDEPGMTFANTVAKTMPNAKVIPCPPGEDVNSLVIGSGPQALMSRLT</sequence>
<dbReference type="InterPro" id="IPR034154">
    <property type="entry name" value="TOPRIM_DnaG/twinkle"/>
</dbReference>
<protein>
    <submittedName>
        <fullName evidence="1">DNA primase</fullName>
    </submittedName>
</protein>
<dbReference type="EMBL" id="MF141539">
    <property type="protein sequence ID" value="ASR77161.1"/>
    <property type="molecule type" value="Genomic_DNA"/>
</dbReference>
<proteinExistence type="predicted"/>
<organism evidence="1 2">
    <name type="scientific">Mycobacterium phage MyraDee</name>
    <dbReference type="NCBI Taxonomy" id="2024303"/>
    <lineage>
        <taxon>Viruses</taxon>
        <taxon>Duplodnaviria</taxon>
        <taxon>Heunggongvirae</taxon>
        <taxon>Uroviricota</taxon>
        <taxon>Caudoviricetes</taxon>
        <taxon>Myradeevirus</taxon>
        <taxon>Myradeevirus MyraDee</taxon>
    </lineage>
</organism>
<dbReference type="Pfam" id="PF13155">
    <property type="entry name" value="Toprim_2"/>
    <property type="match status" value="1"/>
</dbReference>
<gene>
    <name evidence="1" type="ORF">SEA_MYRADEE_53</name>
</gene>
<reference evidence="2" key="1">
    <citation type="submission" date="2017-05" db="EMBL/GenBank/DDBJ databases">
        <authorList>
            <person name="Song R."/>
            <person name="Chenine A.L."/>
            <person name="Ruprecht R.M."/>
        </authorList>
    </citation>
    <scope>NUCLEOTIDE SEQUENCE [LARGE SCALE GENOMIC DNA]</scope>
</reference>
<name>A0A222YY01_9CAUD</name>
<dbReference type="Gene3D" id="3.40.1360.10">
    <property type="match status" value="1"/>
</dbReference>
<evidence type="ECO:0000313" key="2">
    <source>
        <dbReference type="Proteomes" id="UP000225918"/>
    </source>
</evidence>